<protein>
    <submittedName>
        <fullName evidence="3">MazG family protein</fullName>
    </submittedName>
</protein>
<sequence>MAFQQKNRYDLKDLRRIIEILRAPGGCPWDRAQDHHSIRNDFIEETYEAVEAIDREDSTLLREELGDVLFQVLFHCQLEQEAGRFSFDDIVDGVAKKMIVRHPHVFGTVKVSSMSQLLQNWDAIKEKTKKQTSQTEVLRSVSPALPSLMRAAKIQKKAQKAGYPPEQPPQKAVSRQEAGELLLQAVRTVHAAGLEPEQVLQEATESYIDSFSQWEAAQTLQKPTSEDRK</sequence>
<dbReference type="GO" id="GO:0046076">
    <property type="term" value="P:dTTP catabolic process"/>
    <property type="evidence" value="ECO:0007669"/>
    <property type="project" value="TreeGrafter"/>
</dbReference>
<dbReference type="GO" id="GO:0006950">
    <property type="term" value="P:response to stress"/>
    <property type="evidence" value="ECO:0007669"/>
    <property type="project" value="UniProtKB-ARBA"/>
</dbReference>
<evidence type="ECO:0000313" key="4">
    <source>
        <dbReference type="EMBL" id="QKO29769.1"/>
    </source>
</evidence>
<dbReference type="EMBL" id="CP046051">
    <property type="protein sequence ID" value="QKN23554.1"/>
    <property type="molecule type" value="Genomic_DNA"/>
</dbReference>
<evidence type="ECO:0000259" key="2">
    <source>
        <dbReference type="Pfam" id="PF03819"/>
    </source>
</evidence>
<dbReference type="NCBIfam" id="TIGR00444">
    <property type="entry name" value="mazG"/>
    <property type="match status" value="1"/>
</dbReference>
<dbReference type="GO" id="GO:0046047">
    <property type="term" value="P:TTP catabolic process"/>
    <property type="evidence" value="ECO:0007669"/>
    <property type="project" value="TreeGrafter"/>
</dbReference>
<feature type="domain" description="NTP pyrophosphohydrolase MazG-like" evidence="2">
    <location>
        <begin position="33"/>
        <end position="106"/>
    </location>
</feature>
<dbReference type="EMBL" id="CP046161">
    <property type="protein sequence ID" value="QKO29769.1"/>
    <property type="molecule type" value="Genomic_DNA"/>
</dbReference>
<dbReference type="InterPro" id="IPR011551">
    <property type="entry name" value="NTP_PyrPHydrolase_MazG"/>
</dbReference>
<evidence type="ECO:0000313" key="3">
    <source>
        <dbReference type="EMBL" id="QKN23554.1"/>
    </source>
</evidence>
<dbReference type="PANTHER" id="PTHR30522:SF0">
    <property type="entry name" value="NUCLEOSIDE TRIPHOSPHATE PYROPHOSPHOHYDROLASE"/>
    <property type="match status" value="1"/>
</dbReference>
<dbReference type="GO" id="GO:0046061">
    <property type="term" value="P:dATP catabolic process"/>
    <property type="evidence" value="ECO:0007669"/>
    <property type="project" value="TreeGrafter"/>
</dbReference>
<dbReference type="GO" id="GO:0046052">
    <property type="term" value="P:UTP catabolic process"/>
    <property type="evidence" value="ECO:0007669"/>
    <property type="project" value="TreeGrafter"/>
</dbReference>
<dbReference type="GO" id="GO:0047429">
    <property type="term" value="F:nucleoside triphosphate diphosphatase activity"/>
    <property type="evidence" value="ECO:0007669"/>
    <property type="project" value="TreeGrafter"/>
</dbReference>
<dbReference type="KEGG" id="clf:GJQ69_03070"/>
<dbReference type="FunFam" id="1.10.287.1080:FF:000001">
    <property type="entry name" value="Nucleoside triphosphate pyrophosphohydrolase"/>
    <property type="match status" value="1"/>
</dbReference>
<dbReference type="Gene3D" id="1.10.287.1080">
    <property type="entry name" value="MazG-like"/>
    <property type="match status" value="1"/>
</dbReference>
<reference evidence="4" key="2">
    <citation type="journal article" date="2021" name="Appl. Environ. Microbiol.">
        <title>Adaptability of a Caproate-Producing Bacterium Contributes to Its Dominance in an Anaerobic Fermentation System.</title>
        <authorList>
            <person name="Wang H."/>
            <person name="Gu Y."/>
            <person name="Zhou W."/>
            <person name="Zhao D."/>
            <person name="Qiao Z."/>
            <person name="Zheng J."/>
            <person name="Gao J."/>
            <person name="Chen X."/>
            <person name="Ren C."/>
            <person name="Xu Y."/>
        </authorList>
    </citation>
    <scope>NUCLEOTIDE SEQUENCE</scope>
    <source>
        <strain evidence="4">JNU-WLY1368</strain>
    </source>
</reference>
<name>A0A859DPS0_9FIRM</name>
<dbReference type="RefSeq" id="WP_086036150.1">
    <property type="nucleotide sequence ID" value="NZ_CP046051.1"/>
</dbReference>
<dbReference type="Proteomes" id="UP000509623">
    <property type="component" value="Chromosome"/>
</dbReference>
<evidence type="ECO:0000313" key="5">
    <source>
        <dbReference type="Proteomes" id="UP000501316"/>
    </source>
</evidence>
<dbReference type="GO" id="GO:0006203">
    <property type="term" value="P:dGTP catabolic process"/>
    <property type="evidence" value="ECO:0007669"/>
    <property type="project" value="TreeGrafter"/>
</dbReference>
<accession>A0A859DPS0</accession>
<dbReference type="CDD" id="cd11528">
    <property type="entry name" value="NTP-PPase_MazG_Nterm"/>
    <property type="match status" value="1"/>
</dbReference>
<dbReference type="Pfam" id="PF03819">
    <property type="entry name" value="MazG"/>
    <property type="match status" value="1"/>
</dbReference>
<dbReference type="InterPro" id="IPR004518">
    <property type="entry name" value="MazG-like_dom"/>
</dbReference>
<dbReference type="GO" id="GO:0046081">
    <property type="term" value="P:dUTP catabolic process"/>
    <property type="evidence" value="ECO:0007669"/>
    <property type="project" value="TreeGrafter"/>
</dbReference>
<keyword evidence="6" id="KW-1185">Reference proteome</keyword>
<reference evidence="4" key="3">
    <citation type="journal article" date="2022" name="Int. J. Syst. Evol. Microbiol.">
        <title>Caproicibacterium lactatifermentans sp. nov., isolated from pit clay used for the production of Chinese strong aroma-type liquor.</title>
        <authorList>
            <person name="Wang H."/>
            <person name="Gu Y."/>
            <person name="Zhao D."/>
            <person name="Qiao Z."/>
            <person name="Zheng J."/>
            <person name="Gao J."/>
            <person name="Ren C."/>
            <person name="Xu Y."/>
        </authorList>
    </citation>
    <scope>NUCLEOTIDE SEQUENCE</scope>
    <source>
        <strain evidence="4">JNU-WLY1368</strain>
    </source>
</reference>
<proteinExistence type="predicted"/>
<dbReference type="SUPFAM" id="SSF101386">
    <property type="entry name" value="all-alpha NTP pyrophosphatases"/>
    <property type="match status" value="1"/>
</dbReference>
<dbReference type="InterPro" id="IPR048015">
    <property type="entry name" value="NTP-PPase_MazG-like_N"/>
</dbReference>
<gene>
    <name evidence="3" type="ORF">GJQ69_03070</name>
    <name evidence="4" type="ORF">GKP14_01295</name>
</gene>
<reference evidence="5 6" key="1">
    <citation type="submission" date="2019-11" db="EMBL/GenBank/DDBJ databases">
        <authorList>
            <person name="Ren C."/>
            <person name="Wang H."/>
            <person name="Xu Y."/>
        </authorList>
    </citation>
    <scope>NUCLEOTIDE SEQUENCE [LARGE SCALE GENOMIC DNA]</scope>
    <source>
        <strain evidence="6">JNU-WLY1368</strain>
        <strain evidence="3 5">LBM 19010</strain>
    </source>
</reference>
<evidence type="ECO:0000313" key="6">
    <source>
        <dbReference type="Proteomes" id="UP000509623"/>
    </source>
</evidence>
<feature type="region of interest" description="Disordered" evidence="1">
    <location>
        <begin position="156"/>
        <end position="175"/>
    </location>
</feature>
<organism evidence="3 5">
    <name type="scientific">Caproicibacterium lactatifermentans</name>
    <dbReference type="NCBI Taxonomy" id="2666138"/>
    <lineage>
        <taxon>Bacteria</taxon>
        <taxon>Bacillati</taxon>
        <taxon>Bacillota</taxon>
        <taxon>Clostridia</taxon>
        <taxon>Eubacteriales</taxon>
        <taxon>Oscillospiraceae</taxon>
        <taxon>Caproicibacterium</taxon>
    </lineage>
</organism>
<evidence type="ECO:0000256" key="1">
    <source>
        <dbReference type="SAM" id="MobiDB-lite"/>
    </source>
</evidence>
<dbReference type="AlphaFoldDB" id="A0A859DPS0"/>
<dbReference type="PANTHER" id="PTHR30522">
    <property type="entry name" value="NUCLEOSIDE TRIPHOSPHATE PYROPHOSPHOHYDROLASE"/>
    <property type="match status" value="1"/>
</dbReference>
<dbReference type="Proteomes" id="UP000501316">
    <property type="component" value="Chromosome"/>
</dbReference>